<keyword evidence="1" id="KW-1133">Transmembrane helix</keyword>
<feature type="transmembrane region" description="Helical" evidence="1">
    <location>
        <begin position="308"/>
        <end position="328"/>
    </location>
</feature>
<keyword evidence="1" id="KW-0812">Transmembrane</keyword>
<keyword evidence="1" id="KW-0472">Membrane</keyword>
<proteinExistence type="predicted"/>
<sequence length="340" mass="36707">MPRNVALGSLLELFLVAAVASLLGIRAALALSGFPKLGGGGLHIAHMLWGGLFMLVSLLILLTFIGRLAVYVAAFLGGVGFGTFIDELGKFTTSDNDYFFRPAIAIIYVIFVLLFILARALESRRRFSNSELLANAFDAARDATLYRRRAAHSSQLLAHLGAIPGPSPIVAQLRDTLAAAEASPPLGPSVMARLRSWLGRRYSRAVSSRKLGTAILCLFTLYAVVVMLSVLLVAVLGTSGSVHLDLGKDGVDDFGIGISNAMTTILIVIGAFRLRHSRLAALRWFRRAVLVDLLLARIFIFYQAQFAALFGISIDLLLLLVVSGVIRFEESRALPVSPRA</sequence>
<evidence type="ECO:0000313" key="2">
    <source>
        <dbReference type="EMBL" id="MBJ7602314.1"/>
    </source>
</evidence>
<evidence type="ECO:0000256" key="1">
    <source>
        <dbReference type="SAM" id="Phobius"/>
    </source>
</evidence>
<feature type="transmembrane region" description="Helical" evidence="1">
    <location>
        <begin position="68"/>
        <end position="86"/>
    </location>
</feature>
<reference evidence="2 3" key="1">
    <citation type="submission" date="2020-10" db="EMBL/GenBank/DDBJ databases">
        <title>Ca. Dormibacterota MAGs.</title>
        <authorList>
            <person name="Montgomery K."/>
        </authorList>
    </citation>
    <scope>NUCLEOTIDE SEQUENCE [LARGE SCALE GENOMIC DNA]</scope>
    <source>
        <strain evidence="2">SC8811_S16_3</strain>
    </source>
</reference>
<dbReference type="EMBL" id="JAEKNQ010000019">
    <property type="protein sequence ID" value="MBJ7602314.1"/>
    <property type="molecule type" value="Genomic_DNA"/>
</dbReference>
<feature type="transmembrane region" description="Helical" evidence="1">
    <location>
        <begin position="98"/>
        <end position="118"/>
    </location>
</feature>
<feature type="transmembrane region" description="Helical" evidence="1">
    <location>
        <begin position="254"/>
        <end position="272"/>
    </location>
</feature>
<comment type="caution">
    <text evidence="2">The sequence shown here is derived from an EMBL/GenBank/DDBJ whole genome shotgun (WGS) entry which is preliminary data.</text>
</comment>
<gene>
    <name evidence="2" type="ORF">JF888_03845</name>
</gene>
<feature type="transmembrane region" description="Helical" evidence="1">
    <location>
        <begin position="211"/>
        <end position="234"/>
    </location>
</feature>
<dbReference type="RefSeq" id="WP_338176755.1">
    <property type="nucleotide sequence ID" value="NZ_JAEKNQ010000019.1"/>
</dbReference>
<dbReference type="Proteomes" id="UP000620075">
    <property type="component" value="Unassembled WGS sequence"/>
</dbReference>
<accession>A0A934NCV7</accession>
<protein>
    <submittedName>
        <fullName evidence="2">Uncharacterized protein</fullName>
    </submittedName>
</protein>
<feature type="transmembrane region" description="Helical" evidence="1">
    <location>
        <begin position="40"/>
        <end position="61"/>
    </location>
</feature>
<dbReference type="AlphaFoldDB" id="A0A934NCV7"/>
<organism evidence="2 3">
    <name type="scientific">Candidatus Dormiibacter inghamiae</name>
    <dbReference type="NCBI Taxonomy" id="3127013"/>
    <lineage>
        <taxon>Bacteria</taxon>
        <taxon>Bacillati</taxon>
        <taxon>Candidatus Dormiibacterota</taxon>
        <taxon>Candidatus Dormibacteria</taxon>
        <taxon>Candidatus Dormibacterales</taxon>
        <taxon>Candidatus Dormibacteraceae</taxon>
        <taxon>Candidatus Dormiibacter</taxon>
    </lineage>
</organism>
<name>A0A934NCV7_9BACT</name>
<evidence type="ECO:0000313" key="3">
    <source>
        <dbReference type="Proteomes" id="UP000620075"/>
    </source>
</evidence>